<dbReference type="Proteomes" id="UP000708208">
    <property type="component" value="Unassembled WGS sequence"/>
</dbReference>
<dbReference type="AlphaFoldDB" id="A0A8J2K735"/>
<comment type="caution">
    <text evidence="1">The sequence shown here is derived from an EMBL/GenBank/DDBJ whole genome shotgun (WGS) entry which is preliminary data.</text>
</comment>
<evidence type="ECO:0000313" key="2">
    <source>
        <dbReference type="Proteomes" id="UP000708208"/>
    </source>
</evidence>
<protein>
    <submittedName>
        <fullName evidence="1">Uncharacterized protein</fullName>
    </submittedName>
</protein>
<proteinExistence type="predicted"/>
<evidence type="ECO:0000313" key="1">
    <source>
        <dbReference type="EMBL" id="CAG7732869.1"/>
    </source>
</evidence>
<dbReference type="EMBL" id="CAJVCH010239167">
    <property type="protein sequence ID" value="CAG7732869.1"/>
    <property type="molecule type" value="Genomic_DNA"/>
</dbReference>
<sequence>MDKSTQLVWLPAFPNRDRHHLPLPVLQLLQLLPLALLV</sequence>
<keyword evidence="2" id="KW-1185">Reference proteome</keyword>
<gene>
    <name evidence="1" type="ORF">AFUS01_LOCUS21350</name>
</gene>
<organism evidence="1 2">
    <name type="scientific">Allacma fusca</name>
    <dbReference type="NCBI Taxonomy" id="39272"/>
    <lineage>
        <taxon>Eukaryota</taxon>
        <taxon>Metazoa</taxon>
        <taxon>Ecdysozoa</taxon>
        <taxon>Arthropoda</taxon>
        <taxon>Hexapoda</taxon>
        <taxon>Collembola</taxon>
        <taxon>Symphypleona</taxon>
        <taxon>Sminthuridae</taxon>
        <taxon>Allacma</taxon>
    </lineage>
</organism>
<reference evidence="1" key="1">
    <citation type="submission" date="2021-06" db="EMBL/GenBank/DDBJ databases">
        <authorList>
            <person name="Hodson N. C."/>
            <person name="Mongue J. A."/>
            <person name="Jaron S. K."/>
        </authorList>
    </citation>
    <scope>NUCLEOTIDE SEQUENCE</scope>
</reference>
<name>A0A8J2K735_9HEXA</name>
<accession>A0A8J2K735</accession>
<feature type="non-terminal residue" evidence="1">
    <location>
        <position position="38"/>
    </location>
</feature>